<feature type="chain" id="PRO_5026696556" description="Fibrinogen C-terminal domain-containing protein" evidence="2">
    <location>
        <begin position="28"/>
        <end position="335"/>
    </location>
</feature>
<evidence type="ECO:0000313" key="4">
    <source>
        <dbReference type="EMBL" id="CAC5368641.1"/>
    </source>
</evidence>
<dbReference type="SMART" id="SM00186">
    <property type="entry name" value="FBG"/>
    <property type="match status" value="1"/>
</dbReference>
<dbReference type="SUPFAM" id="SSF56496">
    <property type="entry name" value="Fibrinogen C-terminal domain-like"/>
    <property type="match status" value="1"/>
</dbReference>
<keyword evidence="2" id="KW-0732">Signal</keyword>
<dbReference type="GO" id="GO:0005615">
    <property type="term" value="C:extracellular space"/>
    <property type="evidence" value="ECO:0007669"/>
    <property type="project" value="TreeGrafter"/>
</dbReference>
<dbReference type="Gene3D" id="3.90.215.10">
    <property type="entry name" value="Gamma Fibrinogen, chain A, domain 1"/>
    <property type="match status" value="1"/>
</dbReference>
<dbReference type="OrthoDB" id="6083639at2759"/>
<keyword evidence="1" id="KW-1015">Disulfide bond</keyword>
<evidence type="ECO:0000256" key="1">
    <source>
        <dbReference type="ARBA" id="ARBA00023157"/>
    </source>
</evidence>
<dbReference type="PROSITE" id="PS51406">
    <property type="entry name" value="FIBRINOGEN_C_2"/>
    <property type="match status" value="1"/>
</dbReference>
<dbReference type="AlphaFoldDB" id="A0A6J8AIA7"/>
<dbReference type="InterPro" id="IPR014716">
    <property type="entry name" value="Fibrinogen_a/b/g_C_1"/>
</dbReference>
<gene>
    <name evidence="4" type="ORF">MCOR_8124</name>
</gene>
<dbReference type="InterPro" id="IPR002181">
    <property type="entry name" value="Fibrinogen_a/b/g_C_dom"/>
</dbReference>
<dbReference type="FunFam" id="3.90.215.10:FF:000001">
    <property type="entry name" value="Tenascin isoform 1"/>
    <property type="match status" value="1"/>
</dbReference>
<dbReference type="PANTHER" id="PTHR19143:SF458">
    <property type="entry name" value="FIBRINOGEN C-TERMINAL DOMAIN-CONTAINING PROTEIN-RELATED"/>
    <property type="match status" value="1"/>
</dbReference>
<accession>A0A6J8AIA7</accession>
<keyword evidence="5" id="KW-1185">Reference proteome</keyword>
<evidence type="ECO:0000256" key="2">
    <source>
        <dbReference type="SAM" id="SignalP"/>
    </source>
</evidence>
<evidence type="ECO:0000313" key="5">
    <source>
        <dbReference type="Proteomes" id="UP000507470"/>
    </source>
</evidence>
<protein>
    <recommendedName>
        <fullName evidence="3">Fibrinogen C-terminal domain-containing protein</fullName>
    </recommendedName>
</protein>
<feature type="domain" description="Fibrinogen C-terminal" evidence="3">
    <location>
        <begin position="107"/>
        <end position="335"/>
    </location>
</feature>
<organism evidence="4 5">
    <name type="scientific">Mytilus coruscus</name>
    <name type="common">Sea mussel</name>
    <dbReference type="NCBI Taxonomy" id="42192"/>
    <lineage>
        <taxon>Eukaryota</taxon>
        <taxon>Metazoa</taxon>
        <taxon>Spiralia</taxon>
        <taxon>Lophotrochozoa</taxon>
        <taxon>Mollusca</taxon>
        <taxon>Bivalvia</taxon>
        <taxon>Autobranchia</taxon>
        <taxon>Pteriomorphia</taxon>
        <taxon>Mytilida</taxon>
        <taxon>Mytiloidea</taxon>
        <taxon>Mytilidae</taxon>
        <taxon>Mytilinae</taxon>
        <taxon>Mytilus</taxon>
    </lineage>
</organism>
<dbReference type="InterPro" id="IPR036056">
    <property type="entry name" value="Fibrinogen-like_C"/>
</dbReference>
<dbReference type="NCBIfam" id="NF040941">
    <property type="entry name" value="GGGWT_bact"/>
    <property type="match status" value="1"/>
</dbReference>
<feature type="signal peptide" evidence="2">
    <location>
        <begin position="1"/>
        <end position="27"/>
    </location>
</feature>
<sequence length="335" mass="38815">MMAHMLSTLYWSLIRLMICDHIYLIYAEIQKGKFLTDKNINILSAGRPTEVYIEERSLMECSRRLLNNDDICVASYDTETHMCMMYTFCFSPLIDVSNTETFLIQRDLSVLRPRDCSDIHQGSLSGVYTIYPTDEQFEVYCDMDTSGPGWTVIITIINSEVFQRRTDGTIDFYQGWYEFEIGFGHLESEFWLGNKYIHLLTSIGQKKLYIYLEDFEGNSRYAEYSDFSIGDATTNYTLNIDGYNGTAGDSLMIPGDRNQNGMMFSTKDRDNDRYSPYNCAQKYKGAWWHNGCHWANLNGAYLGGPHLSFADGINWFTWKGYRYSLKSTKMMFNGN</sequence>
<proteinExistence type="predicted"/>
<dbReference type="Pfam" id="PF00147">
    <property type="entry name" value="Fibrinogen_C"/>
    <property type="match status" value="1"/>
</dbReference>
<dbReference type="InterPro" id="IPR050373">
    <property type="entry name" value="Fibrinogen_C-term_domain"/>
</dbReference>
<reference evidence="4 5" key="1">
    <citation type="submission" date="2020-06" db="EMBL/GenBank/DDBJ databases">
        <authorList>
            <person name="Li R."/>
            <person name="Bekaert M."/>
        </authorList>
    </citation>
    <scope>NUCLEOTIDE SEQUENCE [LARGE SCALE GENOMIC DNA]</scope>
    <source>
        <strain evidence="5">wild</strain>
    </source>
</reference>
<dbReference type="CDD" id="cd00087">
    <property type="entry name" value="FReD"/>
    <property type="match status" value="1"/>
</dbReference>
<dbReference type="Proteomes" id="UP000507470">
    <property type="component" value="Unassembled WGS sequence"/>
</dbReference>
<name>A0A6J8AIA7_MYTCO</name>
<dbReference type="EMBL" id="CACVKT020001498">
    <property type="protein sequence ID" value="CAC5368641.1"/>
    <property type="molecule type" value="Genomic_DNA"/>
</dbReference>
<evidence type="ECO:0000259" key="3">
    <source>
        <dbReference type="PROSITE" id="PS51406"/>
    </source>
</evidence>
<dbReference type="PANTHER" id="PTHR19143">
    <property type="entry name" value="FIBRINOGEN/TENASCIN/ANGIOPOEITIN"/>
    <property type="match status" value="1"/>
</dbReference>